<dbReference type="InterPro" id="IPR017939">
    <property type="entry name" value="G-Glutamylcylcotransferase"/>
</dbReference>
<evidence type="ECO:0000313" key="5">
    <source>
        <dbReference type="EMBL" id="CAG9862317.1"/>
    </source>
</evidence>
<keyword evidence="6" id="KW-1185">Reference proteome</keyword>
<proteinExistence type="predicted"/>
<protein>
    <recommendedName>
        <fullName evidence="1">gamma-glutamylcyclotransferase</fullName>
        <ecNumber evidence="1">4.3.2.9</ecNumber>
    </recommendedName>
</protein>
<organism evidence="5 6">
    <name type="scientific">Phyllotreta striolata</name>
    <name type="common">Striped flea beetle</name>
    <name type="synonym">Crioceris striolata</name>
    <dbReference type="NCBI Taxonomy" id="444603"/>
    <lineage>
        <taxon>Eukaryota</taxon>
        <taxon>Metazoa</taxon>
        <taxon>Ecdysozoa</taxon>
        <taxon>Arthropoda</taxon>
        <taxon>Hexapoda</taxon>
        <taxon>Insecta</taxon>
        <taxon>Pterygota</taxon>
        <taxon>Neoptera</taxon>
        <taxon>Endopterygota</taxon>
        <taxon>Coleoptera</taxon>
        <taxon>Polyphaga</taxon>
        <taxon>Cucujiformia</taxon>
        <taxon>Chrysomeloidea</taxon>
        <taxon>Chrysomelidae</taxon>
        <taxon>Galerucinae</taxon>
        <taxon>Alticini</taxon>
        <taxon>Phyllotreta</taxon>
    </lineage>
</organism>
<evidence type="ECO:0000256" key="4">
    <source>
        <dbReference type="PIRSR" id="PIRSR617939-2"/>
    </source>
</evidence>
<dbReference type="AlphaFoldDB" id="A0A9N9XUC0"/>
<evidence type="ECO:0000256" key="3">
    <source>
        <dbReference type="PIRSR" id="PIRSR617939-1"/>
    </source>
</evidence>
<dbReference type="Pfam" id="PF13772">
    <property type="entry name" value="AIG2_2"/>
    <property type="match status" value="1"/>
</dbReference>
<accession>A0A9N9XUC0</accession>
<gene>
    <name evidence="5" type="ORF">PHYEVI_LOCUS8634</name>
</gene>
<evidence type="ECO:0000256" key="2">
    <source>
        <dbReference type="ARBA" id="ARBA00023239"/>
    </source>
</evidence>
<evidence type="ECO:0000256" key="1">
    <source>
        <dbReference type="ARBA" id="ARBA00012346"/>
    </source>
</evidence>
<dbReference type="OrthoDB" id="2924818at2759"/>
<feature type="binding site" evidence="4">
    <location>
        <begin position="44"/>
        <end position="49"/>
    </location>
    <ligand>
        <name>substrate</name>
    </ligand>
</feature>
<evidence type="ECO:0000313" key="6">
    <source>
        <dbReference type="Proteomes" id="UP001153712"/>
    </source>
</evidence>
<dbReference type="InterPro" id="IPR036568">
    <property type="entry name" value="GGCT-like_sf"/>
</dbReference>
<feature type="binding site" evidence="4">
    <location>
        <position position="170"/>
    </location>
    <ligand>
        <name>substrate</name>
    </ligand>
</feature>
<dbReference type="SUPFAM" id="SSF110857">
    <property type="entry name" value="Gamma-glutamyl cyclotransferase-like"/>
    <property type="match status" value="1"/>
</dbReference>
<dbReference type="InterPro" id="IPR013024">
    <property type="entry name" value="GGCT-like"/>
</dbReference>
<dbReference type="CDD" id="cd06661">
    <property type="entry name" value="GGCT_like"/>
    <property type="match status" value="1"/>
</dbReference>
<dbReference type="EC" id="4.3.2.9" evidence="1"/>
<reference evidence="5" key="1">
    <citation type="submission" date="2022-01" db="EMBL/GenBank/DDBJ databases">
        <authorList>
            <person name="King R."/>
        </authorList>
    </citation>
    <scope>NUCLEOTIDE SEQUENCE</scope>
</reference>
<name>A0A9N9XUC0_PHYSR</name>
<dbReference type="Proteomes" id="UP001153712">
    <property type="component" value="Chromosome 5"/>
</dbReference>
<feature type="active site" description="Proton acceptor" evidence="3">
    <location>
        <position position="119"/>
    </location>
</feature>
<dbReference type="EMBL" id="OU900098">
    <property type="protein sequence ID" value="CAG9862317.1"/>
    <property type="molecule type" value="Genomic_DNA"/>
</dbReference>
<keyword evidence="2" id="KW-0456">Lyase</keyword>
<dbReference type="GO" id="GO:0003839">
    <property type="term" value="F:gamma-glutamylcyclotransferase activity"/>
    <property type="evidence" value="ECO:0007669"/>
    <property type="project" value="UniProtKB-EC"/>
</dbReference>
<dbReference type="PANTHER" id="PTHR12935:SF0">
    <property type="entry name" value="GAMMA-GLUTAMYLCYCLOTRANSFERASE"/>
    <property type="match status" value="1"/>
</dbReference>
<dbReference type="PANTHER" id="PTHR12935">
    <property type="entry name" value="GAMMA-GLUTAMYLCYCLOTRANSFERASE"/>
    <property type="match status" value="1"/>
</dbReference>
<dbReference type="Gene3D" id="3.10.490.10">
    <property type="entry name" value="Gamma-glutamyl cyclotransferase-like"/>
    <property type="match status" value="1"/>
</dbReference>
<sequence length="209" mass="23660">MQNICSNRYTLTKRYSSTATGGWICKEFTKKMSTSNNNNNKTMYFAFGSNLLASRMHVMNPTAVRAGVGKLQDYKLDFVAYSKLWKGYAATIVPKMGSHVWGALWEIPTKDLDKLDQQEGVQANIYYPITVEVLTPDGKTLKARCYRQVGEAEEIKLENLPKERRPTPAYLNTMIEGAIETGLPLDYVEDMRKIPHNGSKEVPNLNILE</sequence>